<accession>A0A7Z9C4C1</accession>
<dbReference type="SUPFAM" id="SSF101936">
    <property type="entry name" value="DNA-binding pseudobarrel domain"/>
    <property type="match status" value="1"/>
</dbReference>
<protein>
    <recommendedName>
        <fullName evidence="2">HNH nuclease domain-containing protein</fullName>
    </recommendedName>
</protein>
<dbReference type="Proteomes" id="UP000289220">
    <property type="component" value="Unassembled WGS sequence"/>
</dbReference>
<sequence>MAFSEFEPPIFKRLPRNDTGDAPGHQSGFVVPAELGPFFPPLPPGTALSPVPSIAIRALLVMNGVALGTVDTVYQHQTWGGTRAPERRVTSNLKPLLGKAKAGDILSIERSLDDDLFYRLTLYPAGSPEFAQIDSRTGGRRWGTLGGDAPVSNAQIASAEKDLTALVDKPFRPFDDGAAIQIVARIARSRAFRGLIKRAYDQKCAMCGGGLVNALGNSEVEAAHIIGRGALGSDDVRNGLALCRAHHWAFDQGMICVSDQSTVIVKPELYSRSENATLKLIDGNKISTPKEHRFCPDPGALAWHRKHVFEVSA</sequence>
<comment type="caution">
    <text evidence="3">The sequence shown here is derived from an EMBL/GenBank/DDBJ whole genome shotgun (WGS) entry which is preliminary data.</text>
</comment>
<dbReference type="AlphaFoldDB" id="A0A7Z9C4C1"/>
<evidence type="ECO:0000259" key="2">
    <source>
        <dbReference type="Pfam" id="PF13391"/>
    </source>
</evidence>
<reference evidence="3 4" key="1">
    <citation type="submission" date="2018-11" db="EMBL/GenBank/DDBJ databases">
        <authorList>
            <person name="Peiro R."/>
            <person name="Begona"/>
            <person name="Cbmso G."/>
            <person name="Lopez M."/>
            <person name="Gonzalez S."/>
            <person name="Sacristan E."/>
            <person name="Castillo E."/>
        </authorList>
    </citation>
    <scope>NUCLEOTIDE SEQUENCE [LARGE SCALE GENOMIC DNA]</scope>
    <source>
        <strain evidence="3">Brev_genome</strain>
    </source>
</reference>
<evidence type="ECO:0000256" key="1">
    <source>
        <dbReference type="SAM" id="MobiDB-lite"/>
    </source>
</evidence>
<gene>
    <name evidence="3" type="ORF">BREV_BREV_03390</name>
</gene>
<name>A0A7Z9C4C1_9CAUL</name>
<keyword evidence="4" id="KW-1185">Reference proteome</keyword>
<dbReference type="InterPro" id="IPR003615">
    <property type="entry name" value="HNH_nuc"/>
</dbReference>
<evidence type="ECO:0000313" key="3">
    <source>
        <dbReference type="EMBL" id="VDC48961.1"/>
    </source>
</evidence>
<organism evidence="3 4">
    <name type="scientific">Brevundimonas mediterranea</name>
    <dbReference type="NCBI Taxonomy" id="74329"/>
    <lineage>
        <taxon>Bacteria</taxon>
        <taxon>Pseudomonadati</taxon>
        <taxon>Pseudomonadota</taxon>
        <taxon>Alphaproteobacteria</taxon>
        <taxon>Caulobacterales</taxon>
        <taxon>Caulobacteraceae</taxon>
        <taxon>Brevundimonas</taxon>
    </lineage>
</organism>
<proteinExistence type="predicted"/>
<dbReference type="EMBL" id="UXHF01000130">
    <property type="protein sequence ID" value="VDC48961.1"/>
    <property type="molecule type" value="Genomic_DNA"/>
</dbReference>
<evidence type="ECO:0000313" key="4">
    <source>
        <dbReference type="Proteomes" id="UP000289220"/>
    </source>
</evidence>
<dbReference type="RefSeq" id="WP_154727002.1">
    <property type="nucleotide sequence ID" value="NZ_UXHF01000130.1"/>
</dbReference>
<dbReference type="CDD" id="cd00085">
    <property type="entry name" value="HNHc"/>
    <property type="match status" value="1"/>
</dbReference>
<feature type="region of interest" description="Disordered" evidence="1">
    <location>
        <begin position="1"/>
        <end position="27"/>
    </location>
</feature>
<dbReference type="Gene3D" id="2.40.330.10">
    <property type="entry name" value="DNA-binding pseudobarrel domain"/>
    <property type="match status" value="1"/>
</dbReference>
<dbReference type="InterPro" id="IPR015300">
    <property type="entry name" value="DNA-bd_pseudobarrel_sf"/>
</dbReference>
<feature type="domain" description="HNH nuclease" evidence="2">
    <location>
        <begin position="204"/>
        <end position="257"/>
    </location>
</feature>
<dbReference type="Pfam" id="PF13391">
    <property type="entry name" value="HNH_2"/>
    <property type="match status" value="1"/>
</dbReference>